<dbReference type="AlphaFoldDB" id="A0A967B429"/>
<keyword evidence="4" id="KW-1185">Reference proteome</keyword>
<dbReference type="Proteomes" id="UP000744769">
    <property type="component" value="Unassembled WGS sequence"/>
</dbReference>
<evidence type="ECO:0000256" key="1">
    <source>
        <dbReference type="SAM" id="MobiDB-lite"/>
    </source>
</evidence>
<organism evidence="3 4">
    <name type="scientific">Metallococcus carri</name>
    <dbReference type="NCBI Taxonomy" id="1656884"/>
    <lineage>
        <taxon>Bacteria</taxon>
        <taxon>Bacillati</taxon>
        <taxon>Actinomycetota</taxon>
        <taxon>Actinomycetes</taxon>
        <taxon>Micrococcales</taxon>
        <taxon>Dermacoccaceae</taxon>
        <taxon>Metallococcus</taxon>
    </lineage>
</organism>
<dbReference type="InterPro" id="IPR036873">
    <property type="entry name" value="Rhodanese-like_dom_sf"/>
</dbReference>
<feature type="region of interest" description="Disordered" evidence="1">
    <location>
        <begin position="1"/>
        <end position="24"/>
    </location>
</feature>
<dbReference type="PROSITE" id="PS50206">
    <property type="entry name" value="RHODANESE_3"/>
    <property type="match status" value="1"/>
</dbReference>
<proteinExistence type="predicted"/>
<evidence type="ECO:0000259" key="2">
    <source>
        <dbReference type="PROSITE" id="PS50206"/>
    </source>
</evidence>
<reference evidence="3" key="1">
    <citation type="submission" date="2020-03" db="EMBL/GenBank/DDBJ databases">
        <title>Draft sequencing of Calidifontibacter sp. DB0510.</title>
        <authorList>
            <person name="Kim D.-U."/>
        </authorList>
    </citation>
    <scope>NUCLEOTIDE SEQUENCE</scope>
    <source>
        <strain evidence="3">DB0510</strain>
    </source>
</reference>
<dbReference type="InterPro" id="IPR001763">
    <property type="entry name" value="Rhodanese-like_dom"/>
</dbReference>
<accession>A0A967B429</accession>
<sequence length="103" mass="10898">MFTSSGTSPAGLFASAGTGSRDSLTVSPRAAYQDLLWERAAVVDVEDLQASALRTGRPVLLMCADGSQSRLLAETLRAGGHDNVYAVRGGRRAWARLHLPDVA</sequence>
<dbReference type="RefSeq" id="WP_166198165.1">
    <property type="nucleotide sequence ID" value="NZ_JAAOIV010000013.1"/>
</dbReference>
<dbReference type="Gene3D" id="3.40.250.10">
    <property type="entry name" value="Rhodanese-like domain"/>
    <property type="match status" value="1"/>
</dbReference>
<name>A0A967B429_9MICO</name>
<dbReference type="Pfam" id="PF00581">
    <property type="entry name" value="Rhodanese"/>
    <property type="match status" value="1"/>
</dbReference>
<dbReference type="SUPFAM" id="SSF52821">
    <property type="entry name" value="Rhodanese/Cell cycle control phosphatase"/>
    <property type="match status" value="1"/>
</dbReference>
<evidence type="ECO:0000313" key="3">
    <source>
        <dbReference type="EMBL" id="NHN57163.1"/>
    </source>
</evidence>
<feature type="domain" description="Rhodanese" evidence="2">
    <location>
        <begin position="48"/>
        <end position="103"/>
    </location>
</feature>
<evidence type="ECO:0000313" key="4">
    <source>
        <dbReference type="Proteomes" id="UP000744769"/>
    </source>
</evidence>
<gene>
    <name evidence="3" type="ORF">G9U51_15435</name>
</gene>
<comment type="caution">
    <text evidence="3">The sequence shown here is derived from an EMBL/GenBank/DDBJ whole genome shotgun (WGS) entry which is preliminary data.</text>
</comment>
<protein>
    <recommendedName>
        <fullName evidence="2">Rhodanese domain-containing protein</fullName>
    </recommendedName>
</protein>
<dbReference type="EMBL" id="JAAOIV010000013">
    <property type="protein sequence ID" value="NHN57163.1"/>
    <property type="molecule type" value="Genomic_DNA"/>
</dbReference>